<sequence>MRLHIILTLCIASFASANKARSEETAMETTDMEAQSMDVTMSGEEMDESMDGSSMENSAAALSPADQPMAKSASESSSMAKAPMEGSMYASPMEKPGMMKPPMEGGKDKSMMEKPPMAKSTMDHSNAGGADVIIIWISNGGNDKVKNIKEAMPAPNPVTHKVVVGGSSGLVFTPDQVKADVGDMVVFQFMSNNHTATQSAFSSPCEPLANGMDSGFMPNVNNTKSPAPEMAVQVTVTTPLWFYCKQTAHCGKGMTFSINPGAEGSGKTQLDFKELAIKSSNKGAPPPIVGGAAPKMTPPPPNMPPSNMPPSKMPPPSDMSPMKPPPPPQMATGSGNMAGGVCSCSCLCGVSSFPNMANQGIGSYGGMPGGIPMGMMKTS</sequence>
<protein>
    <submittedName>
        <fullName evidence="3">BgTH12-00641</fullName>
    </submittedName>
</protein>
<gene>
    <name evidence="3" type="ORF">BGTH12_LOCUS6504</name>
</gene>
<evidence type="ECO:0000256" key="1">
    <source>
        <dbReference type="SAM" id="MobiDB-lite"/>
    </source>
</evidence>
<dbReference type="Proteomes" id="UP000683417">
    <property type="component" value="Unassembled WGS sequence"/>
</dbReference>
<dbReference type="CDD" id="cd00920">
    <property type="entry name" value="Cupredoxin"/>
    <property type="match status" value="1"/>
</dbReference>
<keyword evidence="2" id="KW-0732">Signal</keyword>
<evidence type="ECO:0000256" key="2">
    <source>
        <dbReference type="SAM" id="SignalP"/>
    </source>
</evidence>
<reference evidence="3" key="1">
    <citation type="submission" date="2020-10" db="EMBL/GenBank/DDBJ databases">
        <authorList>
            <person name="Muller C M."/>
        </authorList>
    </citation>
    <scope>NUCLEOTIDE SEQUENCE</scope>
    <source>
        <strain evidence="3">THUN-12</strain>
    </source>
</reference>
<dbReference type="AlphaFoldDB" id="A0A9W4GHJ3"/>
<dbReference type="EMBL" id="CAJHIT010000009">
    <property type="protein sequence ID" value="CAD6505146.1"/>
    <property type="molecule type" value="Genomic_DNA"/>
</dbReference>
<dbReference type="PANTHER" id="PTHR34883">
    <property type="entry name" value="SERINE-RICH PROTEIN, PUTATIVE-RELATED-RELATED"/>
    <property type="match status" value="1"/>
</dbReference>
<feature type="region of interest" description="Disordered" evidence="1">
    <location>
        <begin position="281"/>
        <end position="332"/>
    </location>
</feature>
<evidence type="ECO:0000313" key="3">
    <source>
        <dbReference type="EMBL" id="CAD6505146.1"/>
    </source>
</evidence>
<dbReference type="PANTHER" id="PTHR34883:SF4">
    <property type="entry name" value="CUPREDOXIN"/>
    <property type="match status" value="1"/>
</dbReference>
<feature type="chain" id="PRO_5040780408" evidence="2">
    <location>
        <begin position="18"/>
        <end position="379"/>
    </location>
</feature>
<name>A0A9W4GHJ3_BLUGR</name>
<accession>A0A9W4GHJ3</accession>
<feature type="compositionally biased region" description="Low complexity" evidence="1">
    <location>
        <begin position="68"/>
        <end position="85"/>
    </location>
</feature>
<feature type="signal peptide" evidence="2">
    <location>
        <begin position="1"/>
        <end position="17"/>
    </location>
</feature>
<feature type="region of interest" description="Disordered" evidence="1">
    <location>
        <begin position="44"/>
        <end position="98"/>
    </location>
</feature>
<dbReference type="InterPro" id="IPR052953">
    <property type="entry name" value="Ser-rich/MCO-related"/>
</dbReference>
<proteinExistence type="predicted"/>
<feature type="compositionally biased region" description="Pro residues" evidence="1">
    <location>
        <begin position="296"/>
        <end position="329"/>
    </location>
</feature>
<evidence type="ECO:0000313" key="4">
    <source>
        <dbReference type="Proteomes" id="UP000683417"/>
    </source>
</evidence>
<comment type="caution">
    <text evidence="3">The sequence shown here is derived from an EMBL/GenBank/DDBJ whole genome shotgun (WGS) entry which is preliminary data.</text>
</comment>
<organism evidence="3 4">
    <name type="scientific">Blumeria graminis f. sp. triticale</name>
    <dbReference type="NCBI Taxonomy" id="1689686"/>
    <lineage>
        <taxon>Eukaryota</taxon>
        <taxon>Fungi</taxon>
        <taxon>Dikarya</taxon>
        <taxon>Ascomycota</taxon>
        <taxon>Pezizomycotina</taxon>
        <taxon>Leotiomycetes</taxon>
        <taxon>Erysiphales</taxon>
        <taxon>Erysiphaceae</taxon>
        <taxon>Blumeria</taxon>
    </lineage>
</organism>